<feature type="region of interest" description="Disordered" evidence="1">
    <location>
        <begin position="1"/>
        <end position="58"/>
    </location>
</feature>
<dbReference type="EMBL" id="UGQM01000001">
    <property type="protein sequence ID" value="STZ45203.1"/>
    <property type="molecule type" value="Genomic_DNA"/>
</dbReference>
<evidence type="ECO:0000256" key="2">
    <source>
        <dbReference type="SAM" id="Phobius"/>
    </source>
</evidence>
<name>A0A378SR53_9MYCO</name>
<dbReference type="AlphaFoldDB" id="A0A378SR53"/>
<keyword evidence="2" id="KW-1133">Transmembrane helix</keyword>
<accession>A0A378SR53</accession>
<evidence type="ECO:0000256" key="1">
    <source>
        <dbReference type="SAM" id="MobiDB-lite"/>
    </source>
</evidence>
<keyword evidence="2" id="KW-0812">Transmembrane</keyword>
<feature type="transmembrane region" description="Helical" evidence="2">
    <location>
        <begin position="101"/>
        <end position="119"/>
    </location>
</feature>
<sequence>MPAIGDDTNVTADVDDADVKDDVTTESSPPAASPVEPDTVSPARTRSRPKSPLTRQHAEQAGRYAVAAATGVARAITGLARFGAHAVGQVGAVMREIPPTLRMLFVFGVLTLLAMAGSLTLAGTPGLVCAVVLVPICSITLGALGHRWFAGAGAEPESGSRVSRAETAELERSMVYADKKLSMALNSLGSDRHQHAVIALFQAKTAVELALGTENDDDRPAPIPVDAYRVRPRIQPGSLTKADAPEGDSLAAS</sequence>
<evidence type="ECO:0008006" key="5">
    <source>
        <dbReference type="Google" id="ProtNLM"/>
    </source>
</evidence>
<keyword evidence="2" id="KW-0472">Membrane</keyword>
<evidence type="ECO:0000313" key="3">
    <source>
        <dbReference type="EMBL" id="STZ45203.1"/>
    </source>
</evidence>
<proteinExistence type="predicted"/>
<gene>
    <name evidence="3" type="ORF">NCTC10742_04452</name>
</gene>
<dbReference type="Proteomes" id="UP000254291">
    <property type="component" value="Unassembled WGS sequence"/>
</dbReference>
<feature type="region of interest" description="Disordered" evidence="1">
    <location>
        <begin position="212"/>
        <end position="253"/>
    </location>
</feature>
<feature type="compositionally biased region" description="Low complexity" evidence="1">
    <location>
        <begin position="25"/>
        <end position="37"/>
    </location>
</feature>
<organism evidence="3 4">
    <name type="scientific">Mycolicibacterium gilvum</name>
    <dbReference type="NCBI Taxonomy" id="1804"/>
    <lineage>
        <taxon>Bacteria</taxon>
        <taxon>Bacillati</taxon>
        <taxon>Actinomycetota</taxon>
        <taxon>Actinomycetes</taxon>
        <taxon>Mycobacteriales</taxon>
        <taxon>Mycobacteriaceae</taxon>
        <taxon>Mycolicibacterium</taxon>
    </lineage>
</organism>
<evidence type="ECO:0000313" key="4">
    <source>
        <dbReference type="Proteomes" id="UP000254291"/>
    </source>
</evidence>
<reference evidence="3 4" key="1">
    <citation type="submission" date="2018-06" db="EMBL/GenBank/DDBJ databases">
        <authorList>
            <consortium name="Pathogen Informatics"/>
            <person name="Doyle S."/>
        </authorList>
    </citation>
    <scope>NUCLEOTIDE SEQUENCE [LARGE SCALE GENOMIC DNA]</scope>
    <source>
        <strain evidence="3 4">NCTC10742</strain>
    </source>
</reference>
<protein>
    <recommendedName>
        <fullName evidence="5">Transmembrane protein</fullName>
    </recommendedName>
</protein>
<feature type="compositionally biased region" description="Low complexity" evidence="1">
    <location>
        <begin position="1"/>
        <end position="12"/>
    </location>
</feature>